<evidence type="ECO:0000313" key="3">
    <source>
        <dbReference type="Proteomes" id="UP000001072"/>
    </source>
</evidence>
<dbReference type="RefSeq" id="XP_007414184.1">
    <property type="nucleotide sequence ID" value="XM_007414122.1"/>
</dbReference>
<protein>
    <submittedName>
        <fullName evidence="2">Uncharacterized protein</fullName>
    </submittedName>
</protein>
<dbReference type="GeneID" id="18935869"/>
<evidence type="ECO:0000256" key="1">
    <source>
        <dbReference type="SAM" id="MobiDB-lite"/>
    </source>
</evidence>
<dbReference type="Proteomes" id="UP000001072">
    <property type="component" value="Unassembled WGS sequence"/>
</dbReference>
<gene>
    <name evidence="2" type="ORF">MELLADRAFT_91321</name>
</gene>
<dbReference type="AlphaFoldDB" id="F4RYM4"/>
<dbReference type="EMBL" id="GL883130">
    <property type="protein sequence ID" value="EGG02495.1"/>
    <property type="molecule type" value="Genomic_DNA"/>
</dbReference>
<reference evidence="3" key="1">
    <citation type="journal article" date="2011" name="Proc. Natl. Acad. Sci. U.S.A.">
        <title>Obligate biotrophy features unraveled by the genomic analysis of rust fungi.</title>
        <authorList>
            <person name="Duplessis S."/>
            <person name="Cuomo C.A."/>
            <person name="Lin Y.-C."/>
            <person name="Aerts A."/>
            <person name="Tisserant E."/>
            <person name="Veneault-Fourrey C."/>
            <person name="Joly D.L."/>
            <person name="Hacquard S."/>
            <person name="Amselem J."/>
            <person name="Cantarel B.L."/>
            <person name="Chiu R."/>
            <person name="Coutinho P.M."/>
            <person name="Feau N."/>
            <person name="Field M."/>
            <person name="Frey P."/>
            <person name="Gelhaye E."/>
            <person name="Goldberg J."/>
            <person name="Grabherr M.G."/>
            <person name="Kodira C.D."/>
            <person name="Kohler A."/>
            <person name="Kuees U."/>
            <person name="Lindquist E.A."/>
            <person name="Lucas S.M."/>
            <person name="Mago R."/>
            <person name="Mauceli E."/>
            <person name="Morin E."/>
            <person name="Murat C."/>
            <person name="Pangilinan J.L."/>
            <person name="Park R."/>
            <person name="Pearson M."/>
            <person name="Quesneville H."/>
            <person name="Rouhier N."/>
            <person name="Sakthikumar S."/>
            <person name="Salamov A.A."/>
            <person name="Schmutz J."/>
            <person name="Selles B."/>
            <person name="Shapiro H."/>
            <person name="Tanguay P."/>
            <person name="Tuskan G.A."/>
            <person name="Henrissat B."/>
            <person name="Van de Peer Y."/>
            <person name="Rouze P."/>
            <person name="Ellis J.G."/>
            <person name="Dodds P.N."/>
            <person name="Schein J.E."/>
            <person name="Zhong S."/>
            <person name="Hamelin R.C."/>
            <person name="Grigoriev I.V."/>
            <person name="Szabo L.J."/>
            <person name="Martin F."/>
        </authorList>
    </citation>
    <scope>NUCLEOTIDE SEQUENCE [LARGE SCALE GENOMIC DNA]</scope>
    <source>
        <strain evidence="3">98AG31 / pathotype 3-4-7</strain>
    </source>
</reference>
<proteinExistence type="predicted"/>
<feature type="compositionally biased region" description="Low complexity" evidence="1">
    <location>
        <begin position="165"/>
        <end position="177"/>
    </location>
</feature>
<accession>F4RYM4</accession>
<dbReference type="KEGG" id="mlr:MELLADRAFT_91321"/>
<feature type="compositionally biased region" description="Polar residues" evidence="1">
    <location>
        <begin position="83"/>
        <end position="105"/>
    </location>
</feature>
<feature type="compositionally biased region" description="Pro residues" evidence="1">
    <location>
        <begin position="128"/>
        <end position="138"/>
    </location>
</feature>
<keyword evidence="3" id="KW-1185">Reference proteome</keyword>
<dbReference type="VEuPathDB" id="FungiDB:MELLADRAFT_91321"/>
<feature type="compositionally biased region" description="Polar residues" evidence="1">
    <location>
        <begin position="113"/>
        <end position="124"/>
    </location>
</feature>
<dbReference type="InParanoid" id="F4RYM4"/>
<feature type="region of interest" description="Disordered" evidence="1">
    <location>
        <begin position="69"/>
        <end position="250"/>
    </location>
</feature>
<evidence type="ECO:0000313" key="2">
    <source>
        <dbReference type="EMBL" id="EGG02495.1"/>
    </source>
</evidence>
<sequence length="414" mass="45780">MVKCCSLSSQQHQIVSFGFIRLEMFDPSAPGVTKQMMLDWLRINHPKSPVISSTRKSSVAEMVRKKQPEFFPNPLSDAPGVMPSSSNTLNELQTTMPDLPQSSPQPAIEAEQPVNQSDPSTSSDFAPPVLPQEVPKPPIALERKVKRSGSPASSAKPAKRATFALPPVVLPQEPLQLSIPPERERQLKRSGSPTAHKQLSKRAHLGDEGPPHFPRKPSKKETKRVGKGYPFSQSSRPSHMEPPKSTPAVHNSRIDLLGSASTEDLKALQVYELESIKPSKSLNEIPSSSKMTGINDLINHPVTPEMKDLIDLSSVDLLGVEDLAAITEDIQAHKNPASTTKSGVDVFQEERHRVEITVSTLETSVSQLMKRVEVIEETSVAKIMHHEQQRYEQGELCHLKLAEILLTLPIIFYR</sequence>
<dbReference type="HOGENOM" id="CLU_049472_0_0_1"/>
<organism evidence="3">
    <name type="scientific">Melampsora larici-populina (strain 98AG31 / pathotype 3-4-7)</name>
    <name type="common">Poplar leaf rust fungus</name>
    <dbReference type="NCBI Taxonomy" id="747676"/>
    <lineage>
        <taxon>Eukaryota</taxon>
        <taxon>Fungi</taxon>
        <taxon>Dikarya</taxon>
        <taxon>Basidiomycota</taxon>
        <taxon>Pucciniomycotina</taxon>
        <taxon>Pucciniomycetes</taxon>
        <taxon>Pucciniales</taxon>
        <taxon>Melampsoraceae</taxon>
        <taxon>Melampsora</taxon>
    </lineage>
</organism>
<name>F4RYM4_MELLP</name>